<dbReference type="InterPro" id="IPR011060">
    <property type="entry name" value="RibuloseP-bd_barrel"/>
</dbReference>
<evidence type="ECO:0000256" key="3">
    <source>
        <dbReference type="ARBA" id="ARBA00022793"/>
    </source>
</evidence>
<dbReference type="CDD" id="cd04725">
    <property type="entry name" value="OMP_decarboxylase_like"/>
    <property type="match status" value="1"/>
</dbReference>
<dbReference type="EMBL" id="MFVU01000015">
    <property type="protein sequence ID" value="OGJ01946.1"/>
    <property type="molecule type" value="Genomic_DNA"/>
</dbReference>
<dbReference type="EC" id="4.1.1.23" evidence="7"/>
<keyword evidence="4" id="KW-0665">Pyrimidine biosynthesis</keyword>
<dbReference type="SMART" id="SM00934">
    <property type="entry name" value="OMPdecase"/>
    <property type="match status" value="1"/>
</dbReference>
<dbReference type="GO" id="GO:0004590">
    <property type="term" value="F:orotidine-5'-phosphate decarboxylase activity"/>
    <property type="evidence" value="ECO:0007669"/>
    <property type="project" value="UniProtKB-UniRule"/>
</dbReference>
<dbReference type="InterPro" id="IPR011995">
    <property type="entry name" value="OMPdecase_type-2"/>
</dbReference>
<reference evidence="9 10" key="1">
    <citation type="journal article" date="2016" name="Nat. Commun.">
        <title>Thousands of microbial genomes shed light on interconnected biogeochemical processes in an aquifer system.</title>
        <authorList>
            <person name="Anantharaman K."/>
            <person name="Brown C.T."/>
            <person name="Hug L.A."/>
            <person name="Sharon I."/>
            <person name="Castelle C.J."/>
            <person name="Probst A.J."/>
            <person name="Thomas B.C."/>
            <person name="Singh A."/>
            <person name="Wilkins M.J."/>
            <person name="Karaoz U."/>
            <person name="Brodie E.L."/>
            <person name="Williams K.H."/>
            <person name="Hubbard S.S."/>
            <person name="Banfield J.F."/>
        </authorList>
    </citation>
    <scope>NUCLEOTIDE SEQUENCE [LARGE SCALE GENOMIC DNA]</scope>
</reference>
<evidence type="ECO:0000256" key="5">
    <source>
        <dbReference type="ARBA" id="ARBA00023239"/>
    </source>
</evidence>
<evidence type="ECO:0000256" key="2">
    <source>
        <dbReference type="ARBA" id="ARBA00008847"/>
    </source>
</evidence>
<dbReference type="PANTHER" id="PTHR43375">
    <property type="entry name" value="OROTIDINE 5'-PHOSPHATE DECARBOXYLASE"/>
    <property type="match status" value="1"/>
</dbReference>
<dbReference type="SUPFAM" id="SSF51366">
    <property type="entry name" value="Ribulose-phoshate binding barrel"/>
    <property type="match status" value="1"/>
</dbReference>
<dbReference type="Pfam" id="PF00215">
    <property type="entry name" value="OMPdecase"/>
    <property type="match status" value="1"/>
</dbReference>
<dbReference type="UniPathway" id="UPA00070">
    <property type="reaction ID" value="UER00120"/>
</dbReference>
<feature type="domain" description="Orotidine 5'-phosphate decarboxylase" evidence="8">
    <location>
        <begin position="16"/>
        <end position="260"/>
    </location>
</feature>
<keyword evidence="5" id="KW-0456">Lyase</keyword>
<dbReference type="InterPro" id="IPR001754">
    <property type="entry name" value="OMPdeCOase_dom"/>
</dbReference>
<evidence type="ECO:0000259" key="8">
    <source>
        <dbReference type="SMART" id="SM00934"/>
    </source>
</evidence>
<evidence type="ECO:0000313" key="10">
    <source>
        <dbReference type="Proteomes" id="UP000178645"/>
    </source>
</evidence>
<keyword evidence="3" id="KW-0210">Decarboxylase</keyword>
<dbReference type="Gene3D" id="3.20.20.70">
    <property type="entry name" value="Aldolase class I"/>
    <property type="match status" value="1"/>
</dbReference>
<accession>A0A1F6Y6H3</accession>
<evidence type="ECO:0000256" key="7">
    <source>
        <dbReference type="NCBIfam" id="TIGR02127"/>
    </source>
</evidence>
<sequence length="268" mass="30033">MIIDKYNKRAKEINSLLCVGLDSDFEKISEKFKQNHTPQFEFNKWIIEQTHEYAAAFKLNIAFYEARGDQGIRELKMTMEYLQKNHPKIFTICDAKRADIGNTNEGYVISLFDWLGFDAVTVNPYLGQEAVQPFLDRKDKGSIILCRTSNPGAGELQDQLVDLAGRQVSLWEVIAERVSKIWNKNNNCMLVVGATYPEEMKKIREITGGMTFLVPGVGAQGGSVEAIVKAGLNSAGLGLIINSSRGIIFSADPKAEAQKLCEEIRKYK</sequence>
<evidence type="ECO:0000313" key="9">
    <source>
        <dbReference type="EMBL" id="OGJ01946.1"/>
    </source>
</evidence>
<comment type="caution">
    <text evidence="9">The sequence shown here is derived from an EMBL/GenBank/DDBJ whole genome shotgun (WGS) entry which is preliminary data.</text>
</comment>
<comment type="catalytic activity">
    <reaction evidence="6">
        <text>orotidine 5'-phosphate + H(+) = UMP + CO2</text>
        <dbReference type="Rhea" id="RHEA:11596"/>
        <dbReference type="ChEBI" id="CHEBI:15378"/>
        <dbReference type="ChEBI" id="CHEBI:16526"/>
        <dbReference type="ChEBI" id="CHEBI:57538"/>
        <dbReference type="ChEBI" id="CHEBI:57865"/>
        <dbReference type="EC" id="4.1.1.23"/>
    </reaction>
</comment>
<proteinExistence type="inferred from homology"/>
<comment type="similarity">
    <text evidence="2">Belongs to the OMP decarboxylase family. Type 2 subfamily.</text>
</comment>
<dbReference type="PANTHER" id="PTHR43375:SF1">
    <property type="entry name" value="OROTIDINE 5'-PHOSPHATE DECARBOXYLASE"/>
    <property type="match status" value="1"/>
</dbReference>
<protein>
    <recommendedName>
        <fullName evidence="7">Orotidine-5'-phosphate decarboxylase</fullName>
        <ecNumber evidence="7">4.1.1.23</ecNumber>
    </recommendedName>
</protein>
<comment type="pathway">
    <text evidence="1">Pyrimidine metabolism; UMP biosynthesis via de novo pathway; UMP from orotate: step 2/2.</text>
</comment>
<dbReference type="NCBIfam" id="TIGR02127">
    <property type="entry name" value="pyrF_sub2"/>
    <property type="match status" value="1"/>
</dbReference>
<organism evidence="9 10">
    <name type="scientific">Candidatus Nomurabacteria bacterium RIFCSPLOWO2_12_FULL_44_11</name>
    <dbReference type="NCBI Taxonomy" id="1801796"/>
    <lineage>
        <taxon>Bacteria</taxon>
        <taxon>Candidatus Nomuraibacteriota</taxon>
    </lineage>
</organism>
<evidence type="ECO:0000256" key="1">
    <source>
        <dbReference type="ARBA" id="ARBA00004861"/>
    </source>
</evidence>
<dbReference type="AlphaFoldDB" id="A0A1F6Y6H3"/>
<dbReference type="InterPro" id="IPR013785">
    <property type="entry name" value="Aldolase_TIM"/>
</dbReference>
<dbReference type="GO" id="GO:0044205">
    <property type="term" value="P:'de novo' UMP biosynthetic process"/>
    <property type="evidence" value="ECO:0007669"/>
    <property type="project" value="UniProtKB-UniPathway"/>
</dbReference>
<name>A0A1F6Y6H3_9BACT</name>
<gene>
    <name evidence="9" type="ORF">A3G53_01515</name>
</gene>
<dbReference type="GO" id="GO:0006207">
    <property type="term" value="P:'de novo' pyrimidine nucleobase biosynthetic process"/>
    <property type="evidence" value="ECO:0007669"/>
    <property type="project" value="InterPro"/>
</dbReference>
<evidence type="ECO:0000256" key="6">
    <source>
        <dbReference type="ARBA" id="ARBA00049157"/>
    </source>
</evidence>
<dbReference type="Proteomes" id="UP000178645">
    <property type="component" value="Unassembled WGS sequence"/>
</dbReference>
<evidence type="ECO:0000256" key="4">
    <source>
        <dbReference type="ARBA" id="ARBA00022975"/>
    </source>
</evidence>